<dbReference type="Proteomes" id="UP000176666">
    <property type="component" value="Unassembled WGS sequence"/>
</dbReference>
<dbReference type="GO" id="GO:0005975">
    <property type="term" value="P:carbohydrate metabolic process"/>
    <property type="evidence" value="ECO:0007669"/>
    <property type="project" value="InterPro"/>
</dbReference>
<dbReference type="Pfam" id="PF01182">
    <property type="entry name" value="Glucosamine_iso"/>
    <property type="match status" value="1"/>
</dbReference>
<dbReference type="InterPro" id="IPR006148">
    <property type="entry name" value="Glc/Gal-6P_isomerase"/>
</dbReference>
<evidence type="ECO:0000313" key="3">
    <source>
        <dbReference type="Proteomes" id="UP000176666"/>
    </source>
</evidence>
<dbReference type="Gene3D" id="3.40.50.1360">
    <property type="match status" value="1"/>
</dbReference>
<organism evidence="2 3">
    <name type="scientific">Candidatus Curtissbacteria bacterium RIFCSPHIGHO2_12_FULL_38_9b</name>
    <dbReference type="NCBI Taxonomy" id="1797720"/>
    <lineage>
        <taxon>Bacteria</taxon>
        <taxon>Candidatus Curtissiibacteriota</taxon>
    </lineage>
</organism>
<comment type="caution">
    <text evidence="2">The sequence shown here is derived from an EMBL/GenBank/DDBJ whole genome shotgun (WGS) entry which is preliminary data.</text>
</comment>
<sequence>MIEIIKVKDREEGNIKAHKILVEITDNNTLLALSGGTSPNYRKMIVEPLTPLRSEEQSYEGQGILPGAVCMVDERFGTPLHKNSNELMFEESGLIGYFFNKRIKFYKILKGETFVKTANSYNMIIAQLFGKFPKKVGIMGIGKDLHTAGLFPNSEADHSPHYVVYETVEDEFPQRISLSLKALGEFDNFIILVFGSAKQNVLKKLLDENENDMQKAPAIFYRKCKAKSYLITDQEIK</sequence>
<accession>A0A1F5GTS5</accession>
<dbReference type="SUPFAM" id="SSF100950">
    <property type="entry name" value="NagB/RpiA/CoA transferase-like"/>
    <property type="match status" value="1"/>
</dbReference>
<proteinExistence type="predicted"/>
<reference evidence="2 3" key="1">
    <citation type="journal article" date="2016" name="Nat. Commun.">
        <title>Thousands of microbial genomes shed light on interconnected biogeochemical processes in an aquifer system.</title>
        <authorList>
            <person name="Anantharaman K."/>
            <person name="Brown C.T."/>
            <person name="Hug L.A."/>
            <person name="Sharon I."/>
            <person name="Castelle C.J."/>
            <person name="Probst A.J."/>
            <person name="Thomas B.C."/>
            <person name="Singh A."/>
            <person name="Wilkins M.J."/>
            <person name="Karaoz U."/>
            <person name="Brodie E.L."/>
            <person name="Williams K.H."/>
            <person name="Hubbard S.S."/>
            <person name="Banfield J.F."/>
        </authorList>
    </citation>
    <scope>NUCLEOTIDE SEQUENCE [LARGE SCALE GENOMIC DNA]</scope>
</reference>
<name>A0A1F5GTS5_9BACT</name>
<dbReference type="EMBL" id="MFBJ01000057">
    <property type="protein sequence ID" value="OGD95280.1"/>
    <property type="molecule type" value="Genomic_DNA"/>
</dbReference>
<dbReference type="InterPro" id="IPR037171">
    <property type="entry name" value="NagB/RpiA_transferase-like"/>
</dbReference>
<dbReference type="AlphaFoldDB" id="A0A1F5GTS5"/>
<protein>
    <recommendedName>
        <fullName evidence="1">Glucosamine/galactosamine-6-phosphate isomerase domain-containing protein</fullName>
    </recommendedName>
</protein>
<evidence type="ECO:0000313" key="2">
    <source>
        <dbReference type="EMBL" id="OGD95280.1"/>
    </source>
</evidence>
<evidence type="ECO:0000259" key="1">
    <source>
        <dbReference type="Pfam" id="PF01182"/>
    </source>
</evidence>
<feature type="domain" description="Glucosamine/galactosamine-6-phosphate isomerase" evidence="1">
    <location>
        <begin position="29"/>
        <end position="222"/>
    </location>
</feature>
<gene>
    <name evidence="2" type="ORF">A3F02_01350</name>
</gene>